<organism evidence="1 2">
    <name type="scientific">Coemansia furcata</name>
    <dbReference type="NCBI Taxonomy" id="417177"/>
    <lineage>
        <taxon>Eukaryota</taxon>
        <taxon>Fungi</taxon>
        <taxon>Fungi incertae sedis</taxon>
        <taxon>Zoopagomycota</taxon>
        <taxon>Kickxellomycotina</taxon>
        <taxon>Kickxellomycetes</taxon>
        <taxon>Kickxellales</taxon>
        <taxon>Kickxellaceae</taxon>
        <taxon>Coemansia</taxon>
    </lineage>
</organism>
<gene>
    <name evidence="1" type="ORF">H4S07_006888</name>
</gene>
<evidence type="ECO:0000313" key="2">
    <source>
        <dbReference type="Proteomes" id="UP001140096"/>
    </source>
</evidence>
<proteinExistence type="predicted"/>
<protein>
    <submittedName>
        <fullName evidence="1">Uncharacterized protein</fullName>
    </submittedName>
</protein>
<accession>A0ACC1KSN7</accession>
<keyword evidence="2" id="KW-1185">Reference proteome</keyword>
<reference evidence="1" key="1">
    <citation type="submission" date="2022-07" db="EMBL/GenBank/DDBJ databases">
        <title>Phylogenomic reconstructions and comparative analyses of Kickxellomycotina fungi.</title>
        <authorList>
            <person name="Reynolds N.K."/>
            <person name="Stajich J.E."/>
            <person name="Barry K."/>
            <person name="Grigoriev I.V."/>
            <person name="Crous P."/>
            <person name="Smith M.E."/>
        </authorList>
    </citation>
    <scope>NUCLEOTIDE SEQUENCE</scope>
    <source>
        <strain evidence="1">CBS 102833</strain>
    </source>
</reference>
<dbReference type="Proteomes" id="UP001140096">
    <property type="component" value="Unassembled WGS sequence"/>
</dbReference>
<sequence>MSGGGGSARSRLWPCTRSRASSIARRTCHLVLLVPRCGCRGLKMLVVTRSIGEQKRLNPTI</sequence>
<evidence type="ECO:0000313" key="1">
    <source>
        <dbReference type="EMBL" id="KAJ2793980.1"/>
    </source>
</evidence>
<dbReference type="EMBL" id="JANBUP010004465">
    <property type="protein sequence ID" value="KAJ2793980.1"/>
    <property type="molecule type" value="Genomic_DNA"/>
</dbReference>
<comment type="caution">
    <text evidence="1">The sequence shown here is derived from an EMBL/GenBank/DDBJ whole genome shotgun (WGS) entry which is preliminary data.</text>
</comment>
<name>A0ACC1KSN7_9FUNG</name>
<feature type="non-terminal residue" evidence="1">
    <location>
        <position position="61"/>
    </location>
</feature>